<evidence type="ECO:0000313" key="2">
    <source>
        <dbReference type="Proteomes" id="UP000199110"/>
    </source>
</evidence>
<protein>
    <submittedName>
        <fullName evidence="1">Uncharacterized protein</fullName>
    </submittedName>
</protein>
<dbReference type="AlphaFoldDB" id="A0A1I3N4M7"/>
<organism evidence="1 2">
    <name type="scientific">Jannaschia pohangensis</name>
    <dbReference type="NCBI Taxonomy" id="390807"/>
    <lineage>
        <taxon>Bacteria</taxon>
        <taxon>Pseudomonadati</taxon>
        <taxon>Pseudomonadota</taxon>
        <taxon>Alphaproteobacteria</taxon>
        <taxon>Rhodobacterales</taxon>
        <taxon>Roseobacteraceae</taxon>
        <taxon>Jannaschia</taxon>
    </lineage>
</organism>
<accession>A0A1I3N4M7</accession>
<reference evidence="1 2" key="1">
    <citation type="submission" date="2016-10" db="EMBL/GenBank/DDBJ databases">
        <authorList>
            <person name="de Groot N.N."/>
        </authorList>
    </citation>
    <scope>NUCLEOTIDE SEQUENCE [LARGE SCALE GENOMIC DNA]</scope>
    <source>
        <strain evidence="1 2">DSM 19073</strain>
    </source>
</reference>
<sequence length="55" mass="5991">MRGNEALPEATRQLLATITLHSRVSIYVARIAEAWPNPNTWSQTKTPGRISATGG</sequence>
<name>A0A1I3N4M7_9RHOB</name>
<gene>
    <name evidence="1" type="ORF">SAMN04488095_2043</name>
</gene>
<dbReference type="Proteomes" id="UP000199110">
    <property type="component" value="Unassembled WGS sequence"/>
</dbReference>
<dbReference type="STRING" id="390807.SAMN04488095_2043"/>
<keyword evidence="2" id="KW-1185">Reference proteome</keyword>
<proteinExistence type="predicted"/>
<dbReference type="EMBL" id="FORA01000002">
    <property type="protein sequence ID" value="SFJ03806.1"/>
    <property type="molecule type" value="Genomic_DNA"/>
</dbReference>
<evidence type="ECO:0000313" key="1">
    <source>
        <dbReference type="EMBL" id="SFJ03806.1"/>
    </source>
</evidence>